<evidence type="ECO:0000256" key="1">
    <source>
        <dbReference type="ARBA" id="ARBA00004127"/>
    </source>
</evidence>
<keyword evidence="3 6" id="KW-1133">Transmembrane helix</keyword>
<feature type="transmembrane region" description="Helical" evidence="6">
    <location>
        <begin position="239"/>
        <end position="262"/>
    </location>
</feature>
<dbReference type="InterPro" id="IPR001660">
    <property type="entry name" value="SAM"/>
</dbReference>
<organism evidence="8 9">
    <name type="scientific">Porphyridium purpureum</name>
    <name type="common">Red alga</name>
    <name type="synonym">Porphyridium cruentum</name>
    <dbReference type="NCBI Taxonomy" id="35688"/>
    <lineage>
        <taxon>Eukaryota</taxon>
        <taxon>Rhodophyta</taxon>
        <taxon>Bangiophyceae</taxon>
        <taxon>Porphyridiales</taxon>
        <taxon>Porphyridiaceae</taxon>
        <taxon>Porphyridium</taxon>
    </lineage>
</organism>
<keyword evidence="4 6" id="KW-0472">Membrane</keyword>
<dbReference type="PROSITE" id="PS50105">
    <property type="entry name" value="SAM_DOMAIN"/>
    <property type="match status" value="1"/>
</dbReference>
<keyword evidence="9" id="KW-1185">Reference proteome</keyword>
<feature type="compositionally biased region" description="Basic and acidic residues" evidence="5">
    <location>
        <begin position="28"/>
        <end position="39"/>
    </location>
</feature>
<dbReference type="SUPFAM" id="SSF47769">
    <property type="entry name" value="SAM/Pointed domain"/>
    <property type="match status" value="1"/>
</dbReference>
<evidence type="ECO:0000256" key="5">
    <source>
        <dbReference type="SAM" id="MobiDB-lite"/>
    </source>
</evidence>
<name>A0A5J4YSG0_PORPP</name>
<evidence type="ECO:0000313" key="8">
    <source>
        <dbReference type="EMBL" id="KAA8494218.1"/>
    </source>
</evidence>
<dbReference type="InterPro" id="IPR013761">
    <property type="entry name" value="SAM/pointed_sf"/>
</dbReference>
<dbReference type="Pfam" id="PF02656">
    <property type="entry name" value="DUF202"/>
    <property type="match status" value="1"/>
</dbReference>
<dbReference type="OrthoDB" id="5254at2759"/>
<dbReference type="Proteomes" id="UP000324585">
    <property type="component" value="Unassembled WGS sequence"/>
</dbReference>
<dbReference type="AlphaFoldDB" id="A0A5J4YSG0"/>
<proteinExistence type="predicted"/>
<sequence>MDRDSRAYAAMRDKESAQVRHRAAKASGGKERRDADGVDGKAAVSSALGDDGVIVDNESSEPEPLGIDAGQKGAPQSVEDVADWLKRQGYPEYVDAFRFNEVDGAILTTLSTEELRDELHVCNLKHRRDLLAAIDLLVDQSGMVAPRETPPEDGWILNHLSNVRTYHSWLRLGIQLFSLAVATLRLTPVFRPKGITTASAFYNCLCGVGLFLYGIYRYRQVILMIDNSSQHDRFYKPDYVGVYGMLVLSLAAGALVLTLVLYEGF</sequence>
<dbReference type="Pfam" id="PF00536">
    <property type="entry name" value="SAM_1"/>
    <property type="match status" value="1"/>
</dbReference>
<feature type="region of interest" description="Disordered" evidence="5">
    <location>
        <begin position="1"/>
        <end position="73"/>
    </location>
</feature>
<comment type="subcellular location">
    <subcellularLocation>
        <location evidence="1">Endomembrane system</location>
        <topology evidence="1">Multi-pass membrane protein</topology>
    </subcellularLocation>
</comment>
<dbReference type="SMART" id="SM00454">
    <property type="entry name" value="SAM"/>
    <property type="match status" value="1"/>
</dbReference>
<evidence type="ECO:0000256" key="6">
    <source>
        <dbReference type="SAM" id="Phobius"/>
    </source>
</evidence>
<feature type="transmembrane region" description="Helical" evidence="6">
    <location>
        <begin position="169"/>
        <end position="188"/>
    </location>
</feature>
<reference evidence="9" key="1">
    <citation type="journal article" date="2019" name="Nat. Commun.">
        <title>Expansion of phycobilisome linker gene families in mesophilic red algae.</title>
        <authorList>
            <person name="Lee J."/>
            <person name="Kim D."/>
            <person name="Bhattacharya D."/>
            <person name="Yoon H.S."/>
        </authorList>
    </citation>
    <scope>NUCLEOTIDE SEQUENCE [LARGE SCALE GENOMIC DNA]</scope>
    <source>
        <strain evidence="9">CCMP 1328</strain>
    </source>
</reference>
<evidence type="ECO:0000256" key="2">
    <source>
        <dbReference type="ARBA" id="ARBA00022692"/>
    </source>
</evidence>
<keyword evidence="2 6" id="KW-0812">Transmembrane</keyword>
<feature type="compositionally biased region" description="Basic and acidic residues" evidence="5">
    <location>
        <begin position="1"/>
        <end position="18"/>
    </location>
</feature>
<dbReference type="EMBL" id="VRMN01000005">
    <property type="protein sequence ID" value="KAA8494218.1"/>
    <property type="molecule type" value="Genomic_DNA"/>
</dbReference>
<protein>
    <recommendedName>
        <fullName evidence="7">SAM domain-containing protein</fullName>
    </recommendedName>
</protein>
<dbReference type="InterPro" id="IPR003807">
    <property type="entry name" value="DUF202"/>
</dbReference>
<accession>A0A5J4YSG0</accession>
<dbReference type="Gene3D" id="1.10.150.50">
    <property type="entry name" value="Transcription Factor, Ets-1"/>
    <property type="match status" value="1"/>
</dbReference>
<evidence type="ECO:0000259" key="7">
    <source>
        <dbReference type="PROSITE" id="PS50105"/>
    </source>
</evidence>
<evidence type="ECO:0000256" key="3">
    <source>
        <dbReference type="ARBA" id="ARBA00022989"/>
    </source>
</evidence>
<dbReference type="GO" id="GO:0012505">
    <property type="term" value="C:endomembrane system"/>
    <property type="evidence" value="ECO:0007669"/>
    <property type="project" value="UniProtKB-SubCell"/>
</dbReference>
<feature type="transmembrane region" description="Helical" evidence="6">
    <location>
        <begin position="200"/>
        <end position="218"/>
    </location>
</feature>
<gene>
    <name evidence="8" type="ORF">FVE85_4193</name>
</gene>
<comment type="caution">
    <text evidence="8">The sequence shown here is derived from an EMBL/GenBank/DDBJ whole genome shotgun (WGS) entry which is preliminary data.</text>
</comment>
<evidence type="ECO:0000313" key="9">
    <source>
        <dbReference type="Proteomes" id="UP000324585"/>
    </source>
</evidence>
<evidence type="ECO:0000256" key="4">
    <source>
        <dbReference type="ARBA" id="ARBA00023136"/>
    </source>
</evidence>
<feature type="domain" description="SAM" evidence="7">
    <location>
        <begin position="76"/>
        <end position="140"/>
    </location>
</feature>